<dbReference type="InterPro" id="IPR000032">
    <property type="entry name" value="HPr-like"/>
</dbReference>
<dbReference type="PROSITE" id="PS51350">
    <property type="entry name" value="PTS_HPR_DOM"/>
    <property type="match status" value="1"/>
</dbReference>
<sequence>MVKVNVKLTFDFHARPATFFVNKATQYQSDIELKLHNQIANGKSILNVMTLEVVKGDVVELIINGVDEL</sequence>
<evidence type="ECO:0000313" key="6">
    <source>
        <dbReference type="Proteomes" id="UP000683246"/>
    </source>
</evidence>
<keyword evidence="3" id="KW-0598">Phosphotransferase system</keyword>
<dbReference type="KEGG" id="vpy:HZI73_08820"/>
<dbReference type="Gene3D" id="3.30.1340.10">
    <property type="entry name" value="HPr-like"/>
    <property type="match status" value="1"/>
</dbReference>
<dbReference type="SUPFAM" id="SSF55594">
    <property type="entry name" value="HPr-like"/>
    <property type="match status" value="1"/>
</dbReference>
<dbReference type="GO" id="GO:0005737">
    <property type="term" value="C:cytoplasm"/>
    <property type="evidence" value="ECO:0007669"/>
    <property type="project" value="UniProtKB-SubCell"/>
</dbReference>
<dbReference type="Pfam" id="PF00381">
    <property type="entry name" value="PTS-HPr"/>
    <property type="match status" value="1"/>
</dbReference>
<dbReference type="AlphaFoldDB" id="A0A8J8MIE4"/>
<keyword evidence="6" id="KW-1185">Reference proteome</keyword>
<evidence type="ECO:0000256" key="2">
    <source>
        <dbReference type="ARBA" id="ARBA00022490"/>
    </source>
</evidence>
<comment type="subcellular location">
    <subcellularLocation>
        <location evidence="1">Cytoplasm</location>
    </subcellularLocation>
</comment>
<evidence type="ECO:0000256" key="3">
    <source>
        <dbReference type="ARBA" id="ARBA00022683"/>
    </source>
</evidence>
<dbReference type="PRINTS" id="PR00107">
    <property type="entry name" value="PHOSPHOCPHPR"/>
</dbReference>
<reference evidence="5" key="1">
    <citation type="submission" date="2020-07" db="EMBL/GenBank/DDBJ databases">
        <title>Vallitalea pronyensis genome.</title>
        <authorList>
            <person name="Postec A."/>
        </authorList>
    </citation>
    <scope>NUCLEOTIDE SEQUENCE</scope>
    <source>
        <strain evidence="5">FatNI3</strain>
    </source>
</reference>
<dbReference type="PANTHER" id="PTHR33705:SF2">
    <property type="entry name" value="PHOSPHOCARRIER PROTEIN NPR"/>
    <property type="match status" value="1"/>
</dbReference>
<dbReference type="InterPro" id="IPR050399">
    <property type="entry name" value="HPr"/>
</dbReference>
<protein>
    <submittedName>
        <fullName evidence="5">HPr family phosphocarrier protein</fullName>
    </submittedName>
</protein>
<keyword evidence="2" id="KW-0963">Cytoplasm</keyword>
<evidence type="ECO:0000259" key="4">
    <source>
        <dbReference type="PROSITE" id="PS51350"/>
    </source>
</evidence>
<accession>A0A8J8MIE4</accession>
<proteinExistence type="predicted"/>
<evidence type="ECO:0000256" key="1">
    <source>
        <dbReference type="ARBA" id="ARBA00004496"/>
    </source>
</evidence>
<dbReference type="RefSeq" id="WP_212697881.1">
    <property type="nucleotide sequence ID" value="NZ_CP058649.1"/>
</dbReference>
<dbReference type="EMBL" id="CP058649">
    <property type="protein sequence ID" value="QUI22397.1"/>
    <property type="molecule type" value="Genomic_DNA"/>
</dbReference>
<dbReference type="InterPro" id="IPR035895">
    <property type="entry name" value="HPr-like_sf"/>
</dbReference>
<dbReference type="Proteomes" id="UP000683246">
    <property type="component" value="Chromosome"/>
</dbReference>
<dbReference type="GO" id="GO:0009401">
    <property type="term" value="P:phosphoenolpyruvate-dependent sugar phosphotransferase system"/>
    <property type="evidence" value="ECO:0007669"/>
    <property type="project" value="UniProtKB-KW"/>
</dbReference>
<name>A0A8J8MIE4_9FIRM</name>
<feature type="domain" description="HPr" evidence="4">
    <location>
        <begin position="1"/>
        <end position="69"/>
    </location>
</feature>
<evidence type="ECO:0000313" key="5">
    <source>
        <dbReference type="EMBL" id="QUI22397.1"/>
    </source>
</evidence>
<dbReference type="PANTHER" id="PTHR33705">
    <property type="entry name" value="PHOSPHOCARRIER PROTEIN HPR"/>
    <property type="match status" value="1"/>
</dbReference>
<organism evidence="5 6">
    <name type="scientific">Vallitalea pronyensis</name>
    <dbReference type="NCBI Taxonomy" id="1348613"/>
    <lineage>
        <taxon>Bacteria</taxon>
        <taxon>Bacillati</taxon>
        <taxon>Bacillota</taxon>
        <taxon>Clostridia</taxon>
        <taxon>Lachnospirales</taxon>
        <taxon>Vallitaleaceae</taxon>
        <taxon>Vallitalea</taxon>
    </lineage>
</organism>
<dbReference type="CDD" id="cd00367">
    <property type="entry name" value="PTS-HPr_like"/>
    <property type="match status" value="1"/>
</dbReference>
<gene>
    <name evidence="5" type="ORF">HZI73_08820</name>
</gene>
<dbReference type="NCBIfam" id="TIGR01003">
    <property type="entry name" value="PTS_HPr_family"/>
    <property type="match status" value="1"/>
</dbReference>